<evidence type="ECO:0000313" key="3">
    <source>
        <dbReference type="Proteomes" id="UP000518266"/>
    </source>
</evidence>
<proteinExistence type="predicted"/>
<protein>
    <submittedName>
        <fullName evidence="2">Uncharacterized protein</fullName>
    </submittedName>
</protein>
<evidence type="ECO:0000256" key="1">
    <source>
        <dbReference type="SAM" id="MobiDB-lite"/>
    </source>
</evidence>
<comment type="caution">
    <text evidence="2">The sequence shown here is derived from an EMBL/GenBank/DDBJ whole genome shotgun (WGS) entry which is preliminary data.</text>
</comment>
<feature type="region of interest" description="Disordered" evidence="1">
    <location>
        <begin position="1"/>
        <end position="31"/>
    </location>
</feature>
<dbReference type="AlphaFoldDB" id="A0A7J5Z798"/>
<gene>
    <name evidence="2" type="ORF">F7725_009329</name>
</gene>
<name>A0A7J5Z798_DISMA</name>
<reference evidence="2 3" key="1">
    <citation type="submission" date="2020-03" db="EMBL/GenBank/DDBJ databases">
        <title>Dissostichus mawsoni Genome sequencing and assembly.</title>
        <authorList>
            <person name="Park H."/>
        </authorList>
    </citation>
    <scope>NUCLEOTIDE SEQUENCE [LARGE SCALE GENOMIC DNA]</scope>
    <source>
        <strain evidence="2">DM0001</strain>
        <tissue evidence="2">Muscle</tissue>
    </source>
</reference>
<sequence>MRPLLDQNPPRSGPPSPGLVYSASPPPSSSGWPGGCRTLVHLIKDFMECVFINLDIDALQRRVDLSSLGQLFSTRPVAISRKCVVKYRLLLLAPVQLLPHDLHDARERFVRPPARSGSRGVFSERSHRPPLPGDLSHLGHIEGFPSVRRRQCQTHRFAGRGGEAVCFDGCVQSLLSHRSVVADLPQDEVDVVLPRDGVSRHAGGGVGRPSYGHLLPGQEEDDASVTGRWIQKTHVVRTVGGEQVPVVAGDDDVHSGARLADVLSFLVVHLPQRVCERPPGPAHLLLPALGVFGLQQVHHLSVVGDGGPVAYRRQRDGQTMAPTSLSFFSMGKCSKALALLRT</sequence>
<accession>A0A7J5Z798</accession>
<organism evidence="2 3">
    <name type="scientific">Dissostichus mawsoni</name>
    <name type="common">Antarctic cod</name>
    <dbReference type="NCBI Taxonomy" id="36200"/>
    <lineage>
        <taxon>Eukaryota</taxon>
        <taxon>Metazoa</taxon>
        <taxon>Chordata</taxon>
        <taxon>Craniata</taxon>
        <taxon>Vertebrata</taxon>
        <taxon>Euteleostomi</taxon>
        <taxon>Actinopterygii</taxon>
        <taxon>Neopterygii</taxon>
        <taxon>Teleostei</taxon>
        <taxon>Neoteleostei</taxon>
        <taxon>Acanthomorphata</taxon>
        <taxon>Eupercaria</taxon>
        <taxon>Perciformes</taxon>
        <taxon>Notothenioidei</taxon>
        <taxon>Nototheniidae</taxon>
        <taxon>Dissostichus</taxon>
    </lineage>
</organism>
<dbReference type="EMBL" id="JAAKFY010000005">
    <property type="protein sequence ID" value="KAF3857470.1"/>
    <property type="molecule type" value="Genomic_DNA"/>
</dbReference>
<keyword evidence="3" id="KW-1185">Reference proteome</keyword>
<evidence type="ECO:0000313" key="2">
    <source>
        <dbReference type="EMBL" id="KAF3857470.1"/>
    </source>
</evidence>
<dbReference type="Proteomes" id="UP000518266">
    <property type="component" value="Unassembled WGS sequence"/>
</dbReference>